<evidence type="ECO:0000313" key="3">
    <source>
        <dbReference type="Proteomes" id="UP001215598"/>
    </source>
</evidence>
<organism evidence="2 3">
    <name type="scientific">Mycena metata</name>
    <dbReference type="NCBI Taxonomy" id="1033252"/>
    <lineage>
        <taxon>Eukaryota</taxon>
        <taxon>Fungi</taxon>
        <taxon>Dikarya</taxon>
        <taxon>Basidiomycota</taxon>
        <taxon>Agaricomycotina</taxon>
        <taxon>Agaricomycetes</taxon>
        <taxon>Agaricomycetidae</taxon>
        <taxon>Agaricales</taxon>
        <taxon>Marasmiineae</taxon>
        <taxon>Mycenaceae</taxon>
        <taxon>Mycena</taxon>
    </lineage>
</organism>
<feature type="signal peptide" evidence="1">
    <location>
        <begin position="1"/>
        <end position="18"/>
    </location>
</feature>
<evidence type="ECO:0008006" key="4">
    <source>
        <dbReference type="Google" id="ProtNLM"/>
    </source>
</evidence>
<protein>
    <recommendedName>
        <fullName evidence="4">Secreted protein</fullName>
    </recommendedName>
</protein>
<keyword evidence="1" id="KW-0732">Signal</keyword>
<dbReference type="AlphaFoldDB" id="A0AAD7JGE5"/>
<evidence type="ECO:0000256" key="1">
    <source>
        <dbReference type="SAM" id="SignalP"/>
    </source>
</evidence>
<feature type="chain" id="PRO_5041963609" description="Secreted protein" evidence="1">
    <location>
        <begin position="19"/>
        <end position="76"/>
    </location>
</feature>
<dbReference type="EMBL" id="JARKIB010000028">
    <property type="protein sequence ID" value="KAJ7764251.1"/>
    <property type="molecule type" value="Genomic_DNA"/>
</dbReference>
<gene>
    <name evidence="2" type="ORF">B0H16DRAFT_442210</name>
</gene>
<sequence>MDLLCCGWPLALLIGTQATERYPLTYRTTNKQLENFSSFNTFQCHSFTFQPRTFHAWSLDTAEKSSPAFPYRPGGP</sequence>
<accession>A0AAD7JGE5</accession>
<proteinExistence type="predicted"/>
<reference evidence="2" key="1">
    <citation type="submission" date="2023-03" db="EMBL/GenBank/DDBJ databases">
        <title>Massive genome expansion in bonnet fungi (Mycena s.s.) driven by repeated elements and novel gene families across ecological guilds.</title>
        <authorList>
            <consortium name="Lawrence Berkeley National Laboratory"/>
            <person name="Harder C.B."/>
            <person name="Miyauchi S."/>
            <person name="Viragh M."/>
            <person name="Kuo A."/>
            <person name="Thoen E."/>
            <person name="Andreopoulos B."/>
            <person name="Lu D."/>
            <person name="Skrede I."/>
            <person name="Drula E."/>
            <person name="Henrissat B."/>
            <person name="Morin E."/>
            <person name="Kohler A."/>
            <person name="Barry K."/>
            <person name="LaButti K."/>
            <person name="Morin E."/>
            <person name="Salamov A."/>
            <person name="Lipzen A."/>
            <person name="Mereny Z."/>
            <person name="Hegedus B."/>
            <person name="Baldrian P."/>
            <person name="Stursova M."/>
            <person name="Weitz H."/>
            <person name="Taylor A."/>
            <person name="Grigoriev I.V."/>
            <person name="Nagy L.G."/>
            <person name="Martin F."/>
            <person name="Kauserud H."/>
        </authorList>
    </citation>
    <scope>NUCLEOTIDE SEQUENCE</scope>
    <source>
        <strain evidence="2">CBHHK182m</strain>
    </source>
</reference>
<evidence type="ECO:0000313" key="2">
    <source>
        <dbReference type="EMBL" id="KAJ7764251.1"/>
    </source>
</evidence>
<dbReference type="Proteomes" id="UP001215598">
    <property type="component" value="Unassembled WGS sequence"/>
</dbReference>
<keyword evidence="3" id="KW-1185">Reference proteome</keyword>
<name>A0AAD7JGE5_9AGAR</name>
<comment type="caution">
    <text evidence="2">The sequence shown here is derived from an EMBL/GenBank/DDBJ whole genome shotgun (WGS) entry which is preliminary data.</text>
</comment>